<dbReference type="InterPro" id="IPR000866">
    <property type="entry name" value="AhpC/TSA"/>
</dbReference>
<evidence type="ECO:0000256" key="2">
    <source>
        <dbReference type="ARBA" id="ARBA00013017"/>
    </source>
</evidence>
<keyword evidence="3 9" id="KW-0575">Peroxidase</keyword>
<dbReference type="CDD" id="cd03015">
    <property type="entry name" value="PRX_Typ2cys"/>
    <property type="match status" value="1"/>
</dbReference>
<dbReference type="Pfam" id="PF00578">
    <property type="entry name" value="AhpC-TSA"/>
    <property type="match status" value="1"/>
</dbReference>
<dbReference type="PROSITE" id="PS51352">
    <property type="entry name" value="THIOREDOXIN_2"/>
    <property type="match status" value="1"/>
</dbReference>
<evidence type="ECO:0000313" key="12">
    <source>
        <dbReference type="Proteomes" id="UP000688137"/>
    </source>
</evidence>
<comment type="catalytic activity">
    <reaction evidence="8">
        <text>a hydroperoxide + [thioredoxin]-dithiol = an alcohol + [thioredoxin]-disulfide + H2O</text>
        <dbReference type="Rhea" id="RHEA:62620"/>
        <dbReference type="Rhea" id="RHEA-COMP:10698"/>
        <dbReference type="Rhea" id="RHEA-COMP:10700"/>
        <dbReference type="ChEBI" id="CHEBI:15377"/>
        <dbReference type="ChEBI" id="CHEBI:29950"/>
        <dbReference type="ChEBI" id="CHEBI:30879"/>
        <dbReference type="ChEBI" id="CHEBI:35924"/>
        <dbReference type="ChEBI" id="CHEBI:50058"/>
        <dbReference type="EC" id="1.11.1.24"/>
    </reaction>
</comment>
<accession>A0A8S1QDG1</accession>
<evidence type="ECO:0000256" key="8">
    <source>
        <dbReference type="ARBA" id="ARBA00049091"/>
    </source>
</evidence>
<name>A0A8S1QDG1_PARPR</name>
<evidence type="ECO:0000256" key="5">
    <source>
        <dbReference type="ARBA" id="ARBA00023002"/>
    </source>
</evidence>
<keyword evidence="12" id="KW-1185">Reference proteome</keyword>
<proteinExistence type="inferred from homology"/>
<sequence>MSGKAIIQKAAPFFKTNAWNPIKNAIEQVQLTDFKGKYLLLFFYPLNFTFVCPTEIIQFSKLAKQFREHNCEVLGCSVDSVYSHAEYVKKPKADGGLGGLDILLLSDLTKQISSDYGVLTDSGLSLRGTFLIDGNQNLRHASINDAPVGRNVDEYLRLLQAFQFVEKNGEVCPASWKPGQATIKPDIEKSKTYWQNTHAKN</sequence>
<organism evidence="11 12">
    <name type="scientific">Paramecium primaurelia</name>
    <dbReference type="NCBI Taxonomy" id="5886"/>
    <lineage>
        <taxon>Eukaryota</taxon>
        <taxon>Sar</taxon>
        <taxon>Alveolata</taxon>
        <taxon>Ciliophora</taxon>
        <taxon>Intramacronucleata</taxon>
        <taxon>Oligohymenophorea</taxon>
        <taxon>Peniculida</taxon>
        <taxon>Parameciidae</taxon>
        <taxon>Paramecium</taxon>
    </lineage>
</organism>
<comment type="function">
    <text evidence="9">Thiol-specific peroxidase that catalyzes the reduction of hydrogen peroxide and organic hydroperoxides to water and alcohols, respectively.</text>
</comment>
<evidence type="ECO:0000256" key="9">
    <source>
        <dbReference type="PIRNR" id="PIRNR000239"/>
    </source>
</evidence>
<dbReference type="Pfam" id="PF10417">
    <property type="entry name" value="1-cysPrx_C"/>
    <property type="match status" value="1"/>
</dbReference>
<feature type="domain" description="Thioredoxin" evidence="10">
    <location>
        <begin position="5"/>
        <end position="164"/>
    </location>
</feature>
<dbReference type="EC" id="1.11.1.24" evidence="2"/>
<gene>
    <name evidence="11" type="ORF">PPRIM_AZ9-3.1.T1510105</name>
</gene>
<evidence type="ECO:0000256" key="4">
    <source>
        <dbReference type="ARBA" id="ARBA00022862"/>
    </source>
</evidence>
<dbReference type="FunFam" id="3.40.30.10:FF:000003">
    <property type="entry name" value="Peroxiredoxin 1"/>
    <property type="match status" value="1"/>
</dbReference>
<comment type="similarity">
    <text evidence="1">Belongs to the peroxiredoxin family. AhpC/Prx1 subfamily.</text>
</comment>
<dbReference type="InterPro" id="IPR019479">
    <property type="entry name" value="Peroxiredoxin_C"/>
</dbReference>
<evidence type="ECO:0000256" key="6">
    <source>
        <dbReference type="ARBA" id="ARBA00023157"/>
    </source>
</evidence>
<keyword evidence="5 9" id="KW-0560">Oxidoreductase</keyword>
<dbReference type="PANTHER" id="PTHR10681:SF128">
    <property type="entry name" value="THIOREDOXIN-DEPENDENT PEROXIDE REDUCTASE, MITOCHONDRIAL"/>
    <property type="match status" value="1"/>
</dbReference>
<reference evidence="11" key="1">
    <citation type="submission" date="2021-01" db="EMBL/GenBank/DDBJ databases">
        <authorList>
            <consortium name="Genoscope - CEA"/>
            <person name="William W."/>
        </authorList>
    </citation>
    <scope>NUCLEOTIDE SEQUENCE</scope>
</reference>
<comment type="caution">
    <text evidence="11">The sequence shown here is derived from an EMBL/GenBank/DDBJ whole genome shotgun (WGS) entry which is preliminary data.</text>
</comment>
<dbReference type="EMBL" id="CAJJDM010000156">
    <property type="protein sequence ID" value="CAD8112480.1"/>
    <property type="molecule type" value="Genomic_DNA"/>
</dbReference>
<evidence type="ECO:0000256" key="1">
    <source>
        <dbReference type="ARBA" id="ARBA00009796"/>
    </source>
</evidence>
<dbReference type="Proteomes" id="UP000688137">
    <property type="component" value="Unassembled WGS sequence"/>
</dbReference>
<evidence type="ECO:0000256" key="7">
    <source>
        <dbReference type="ARBA" id="ARBA00023284"/>
    </source>
</evidence>
<dbReference type="GO" id="GO:0042744">
    <property type="term" value="P:hydrogen peroxide catabolic process"/>
    <property type="evidence" value="ECO:0007669"/>
    <property type="project" value="TreeGrafter"/>
</dbReference>
<dbReference type="GO" id="GO:0045454">
    <property type="term" value="P:cell redox homeostasis"/>
    <property type="evidence" value="ECO:0007669"/>
    <property type="project" value="TreeGrafter"/>
</dbReference>
<dbReference type="PIRSF" id="PIRSF000239">
    <property type="entry name" value="AHPC"/>
    <property type="match status" value="1"/>
</dbReference>
<keyword evidence="6" id="KW-1015">Disulfide bond</keyword>
<dbReference type="PANTHER" id="PTHR10681">
    <property type="entry name" value="THIOREDOXIN PEROXIDASE"/>
    <property type="match status" value="1"/>
</dbReference>
<dbReference type="GO" id="GO:0006979">
    <property type="term" value="P:response to oxidative stress"/>
    <property type="evidence" value="ECO:0007669"/>
    <property type="project" value="TreeGrafter"/>
</dbReference>
<dbReference type="GO" id="GO:0008379">
    <property type="term" value="F:thioredoxin peroxidase activity"/>
    <property type="evidence" value="ECO:0007669"/>
    <property type="project" value="TreeGrafter"/>
</dbReference>
<dbReference type="AlphaFoldDB" id="A0A8S1QDG1"/>
<dbReference type="GO" id="GO:0005829">
    <property type="term" value="C:cytosol"/>
    <property type="evidence" value="ECO:0007669"/>
    <property type="project" value="TreeGrafter"/>
</dbReference>
<evidence type="ECO:0000259" key="10">
    <source>
        <dbReference type="PROSITE" id="PS51352"/>
    </source>
</evidence>
<evidence type="ECO:0000256" key="3">
    <source>
        <dbReference type="ARBA" id="ARBA00022559"/>
    </source>
</evidence>
<dbReference type="GO" id="GO:0033554">
    <property type="term" value="P:cellular response to stress"/>
    <property type="evidence" value="ECO:0007669"/>
    <property type="project" value="TreeGrafter"/>
</dbReference>
<keyword evidence="7 9" id="KW-0676">Redox-active center</keyword>
<dbReference type="InterPro" id="IPR024706">
    <property type="entry name" value="Peroxiredoxin_AhpC-typ"/>
</dbReference>
<keyword evidence="4 9" id="KW-0049">Antioxidant</keyword>
<dbReference type="InterPro" id="IPR013766">
    <property type="entry name" value="Thioredoxin_domain"/>
</dbReference>
<dbReference type="OMA" id="FSHKAWK"/>
<evidence type="ECO:0000313" key="11">
    <source>
        <dbReference type="EMBL" id="CAD8112480.1"/>
    </source>
</evidence>
<dbReference type="InterPro" id="IPR050217">
    <property type="entry name" value="Peroxiredoxin"/>
</dbReference>
<protein>
    <recommendedName>
        <fullName evidence="2">thioredoxin-dependent peroxiredoxin</fullName>
        <ecNumber evidence="2">1.11.1.24</ecNumber>
    </recommendedName>
</protein>